<dbReference type="EMBL" id="KZ678133">
    <property type="protein sequence ID" value="PSN68584.1"/>
    <property type="molecule type" value="Genomic_DNA"/>
</dbReference>
<evidence type="ECO:0000256" key="1">
    <source>
        <dbReference type="SAM" id="SignalP"/>
    </source>
</evidence>
<sequence length="193" mass="22131">AAAMLSLPGIFMSCVQCFELIQTGRNFDRDLIILTTKFSNQQLRFTKWGKACGFKSPDRYSPSLDRAELRPNIEKTFRKIQLILQSGQSVLCAYETLFTSENTTLLDQTASIRWSWKVLKGRLGKIRKTEGTRKATKWALADKKKLDELVRHLSGLINDLESVTKDLGIVQRQRILIQYEIQSISDKETLDLM</sequence>
<dbReference type="OrthoDB" id="20872at2759"/>
<evidence type="ECO:0000313" key="3">
    <source>
        <dbReference type="EMBL" id="PSN68584.1"/>
    </source>
</evidence>
<dbReference type="PANTHER" id="PTHR37542">
    <property type="entry name" value="HELO DOMAIN-CONTAINING PROTEIN-RELATED"/>
    <property type="match status" value="1"/>
</dbReference>
<dbReference type="Proteomes" id="UP000240883">
    <property type="component" value="Unassembled WGS sequence"/>
</dbReference>
<keyword evidence="4" id="KW-1185">Reference proteome</keyword>
<name>A0A2T2NT73_CORCC</name>
<dbReference type="PANTHER" id="PTHR37542:SF3">
    <property type="entry name" value="PRION-INHIBITION AND PROPAGATION HELO DOMAIN-CONTAINING PROTEIN"/>
    <property type="match status" value="1"/>
</dbReference>
<evidence type="ECO:0000313" key="4">
    <source>
        <dbReference type="Proteomes" id="UP000240883"/>
    </source>
</evidence>
<reference evidence="3 4" key="1">
    <citation type="journal article" date="2018" name="Front. Microbiol.">
        <title>Genome-Wide Analysis of Corynespora cassiicola Leaf Fall Disease Putative Effectors.</title>
        <authorList>
            <person name="Lopez D."/>
            <person name="Ribeiro S."/>
            <person name="Label P."/>
            <person name="Fumanal B."/>
            <person name="Venisse J.S."/>
            <person name="Kohler A."/>
            <person name="de Oliveira R.R."/>
            <person name="Labutti K."/>
            <person name="Lipzen A."/>
            <person name="Lail K."/>
            <person name="Bauer D."/>
            <person name="Ohm R.A."/>
            <person name="Barry K.W."/>
            <person name="Spatafora J."/>
            <person name="Grigoriev I.V."/>
            <person name="Martin F.M."/>
            <person name="Pujade-Renaud V."/>
        </authorList>
    </citation>
    <scope>NUCLEOTIDE SEQUENCE [LARGE SCALE GENOMIC DNA]</scope>
    <source>
        <strain evidence="3 4">Philippines</strain>
    </source>
</reference>
<feature type="signal peptide" evidence="1">
    <location>
        <begin position="1"/>
        <end position="17"/>
    </location>
</feature>
<dbReference type="InterPro" id="IPR029498">
    <property type="entry name" value="HeLo_dom"/>
</dbReference>
<feature type="non-terminal residue" evidence="3">
    <location>
        <position position="1"/>
    </location>
</feature>
<feature type="non-terminal residue" evidence="3">
    <location>
        <position position="193"/>
    </location>
</feature>
<protein>
    <recommendedName>
        <fullName evidence="2">Prion-inhibition and propagation HeLo domain-containing protein</fullName>
    </recommendedName>
</protein>
<feature type="chain" id="PRO_5015771487" description="Prion-inhibition and propagation HeLo domain-containing protein" evidence="1">
    <location>
        <begin position="18"/>
        <end position="193"/>
    </location>
</feature>
<dbReference type="InterPro" id="IPR038305">
    <property type="entry name" value="HeLo_sf"/>
</dbReference>
<accession>A0A2T2NT73</accession>
<dbReference type="Pfam" id="PF14479">
    <property type="entry name" value="HeLo"/>
    <property type="match status" value="1"/>
</dbReference>
<dbReference type="AlphaFoldDB" id="A0A2T2NT73"/>
<gene>
    <name evidence="3" type="ORF">BS50DRAFT_449903</name>
</gene>
<feature type="domain" description="Prion-inhibition and propagation HeLo" evidence="2">
    <location>
        <begin position="2"/>
        <end position="192"/>
    </location>
</feature>
<evidence type="ECO:0000259" key="2">
    <source>
        <dbReference type="Pfam" id="PF14479"/>
    </source>
</evidence>
<dbReference type="Gene3D" id="1.20.120.1020">
    <property type="entry name" value="Prion-inhibition and propagation, HeLo domain"/>
    <property type="match status" value="1"/>
</dbReference>
<organism evidence="3 4">
    <name type="scientific">Corynespora cassiicola Philippines</name>
    <dbReference type="NCBI Taxonomy" id="1448308"/>
    <lineage>
        <taxon>Eukaryota</taxon>
        <taxon>Fungi</taxon>
        <taxon>Dikarya</taxon>
        <taxon>Ascomycota</taxon>
        <taxon>Pezizomycotina</taxon>
        <taxon>Dothideomycetes</taxon>
        <taxon>Pleosporomycetidae</taxon>
        <taxon>Pleosporales</taxon>
        <taxon>Corynesporascaceae</taxon>
        <taxon>Corynespora</taxon>
    </lineage>
</organism>
<keyword evidence="1" id="KW-0732">Signal</keyword>
<proteinExistence type="predicted"/>